<proteinExistence type="predicted"/>
<reference evidence="1 2" key="1">
    <citation type="journal article" date="2022" name="bioRxiv">
        <title>The genome of the oomycete Peronosclerospora sorghi, a cosmopolitan pathogen of maize and sorghum, is inflated with dispersed pseudogenes.</title>
        <authorList>
            <person name="Fletcher K."/>
            <person name="Martin F."/>
            <person name="Isakeit T."/>
            <person name="Cavanaugh K."/>
            <person name="Magill C."/>
            <person name="Michelmore R."/>
        </authorList>
    </citation>
    <scope>NUCLEOTIDE SEQUENCE [LARGE SCALE GENOMIC DNA]</scope>
    <source>
        <strain evidence="1">P6</strain>
    </source>
</reference>
<gene>
    <name evidence="1" type="ORF">PsorP6_015908</name>
</gene>
<evidence type="ECO:0000313" key="1">
    <source>
        <dbReference type="EMBL" id="KAI9920188.1"/>
    </source>
</evidence>
<comment type="caution">
    <text evidence="1">The sequence shown here is derived from an EMBL/GenBank/DDBJ whole genome shotgun (WGS) entry which is preliminary data.</text>
</comment>
<evidence type="ECO:0000313" key="2">
    <source>
        <dbReference type="Proteomes" id="UP001163321"/>
    </source>
</evidence>
<organism evidence="1 2">
    <name type="scientific">Peronosclerospora sorghi</name>
    <dbReference type="NCBI Taxonomy" id="230839"/>
    <lineage>
        <taxon>Eukaryota</taxon>
        <taxon>Sar</taxon>
        <taxon>Stramenopiles</taxon>
        <taxon>Oomycota</taxon>
        <taxon>Peronosporomycetes</taxon>
        <taxon>Peronosporales</taxon>
        <taxon>Peronosporaceae</taxon>
        <taxon>Peronosclerospora</taxon>
    </lineage>
</organism>
<sequence length="472" mass="54026">MPALLLLLWLATAAARVCADTAVRPNGHPADTLSPAEAKLTPGLFRGTEEAPDERDQERAHPGVETASASWLSTWLPLPARNMLKSLVSSKSKAWEAIKNKVMPILETLHVVESTDERNKRIVKQLVKRYGVRNVARALVYPRPTPSLEATATAMFGVLHKMCLRRLWKRRRNANILFVSCMDVVEDFLKSWNTKYKQQKTLFEFLEPFVSESVLAESIGLAKVDSSHTERALALQNSLVEKWKLEDVHPRLLLGRLGLDQRVYDVKNPSMETMRVYLREYNAIHRNGQFSLLAWLTQKYKVSTLVEELVWAVTFPSTHRVSKELQYELLQTWLRNGLSVDDAFKLLELDQQGTFVQHSPALALLEGYTNMYNRIKPVKDRQDLLQVVANGLDDGRLALFLAIKSEWLSIPEENYSKSLSRLFERWHKAGIEPKNVESTFFSNAYPYLISKIDDIVSKYEEAYPELERRTTG</sequence>
<protein>
    <submittedName>
        <fullName evidence="1">Uncharacterized protein</fullName>
    </submittedName>
</protein>
<keyword evidence="2" id="KW-1185">Reference proteome</keyword>
<name>A0ACC0WQ14_9STRA</name>
<dbReference type="EMBL" id="CM047589">
    <property type="protein sequence ID" value="KAI9920188.1"/>
    <property type="molecule type" value="Genomic_DNA"/>
</dbReference>
<dbReference type="Proteomes" id="UP001163321">
    <property type="component" value="Chromosome 10"/>
</dbReference>
<accession>A0ACC0WQ14</accession>